<dbReference type="InterPro" id="IPR050166">
    <property type="entry name" value="ABC_transporter_ATP-bind"/>
</dbReference>
<dbReference type="PANTHER" id="PTHR42788">
    <property type="entry name" value="TAURINE IMPORT ATP-BINDING PROTEIN-RELATED"/>
    <property type="match status" value="1"/>
</dbReference>
<organism evidence="7 8">
    <name type="scientific">Bradyrhizobium arachidis</name>
    <dbReference type="NCBI Taxonomy" id="858423"/>
    <lineage>
        <taxon>Bacteria</taxon>
        <taxon>Pseudomonadati</taxon>
        <taxon>Pseudomonadota</taxon>
        <taxon>Alphaproteobacteria</taxon>
        <taxon>Hyphomicrobiales</taxon>
        <taxon>Nitrobacteraceae</taxon>
        <taxon>Bradyrhizobium</taxon>
    </lineage>
</organism>
<dbReference type="InterPro" id="IPR027417">
    <property type="entry name" value="P-loop_NTPase"/>
</dbReference>
<sequence length="256" mass="27951">MPAFTIRSLDKVYPGAPPVHALSNISFSVEEGEFIVLLGASGCGKSTLLEILAGLQQPSAGSARFRDKPIAGPGGELGVVFQDASLYPWRTVAANVGLGLELRGLEKEQSRRLVDEHLSLVGLDGFGDKFPHQISGGMKQRAGIARALVGDPDVLLMDEPFGAVDYVTRNKLQEDLIRIWQQRRKTIVFVTHDVGEAVFLADRIVLLSPRPGRIAEIVTLDLPRPRQRGEIELLQREARIYDALRALEPAQTATVA</sequence>
<dbReference type="SMART" id="SM00382">
    <property type="entry name" value="AAA"/>
    <property type="match status" value="1"/>
</dbReference>
<evidence type="ECO:0000256" key="1">
    <source>
        <dbReference type="ARBA" id="ARBA00005417"/>
    </source>
</evidence>
<dbReference type="AlphaFoldDB" id="A0AAE7NXZ0"/>
<dbReference type="SUPFAM" id="SSF52540">
    <property type="entry name" value="P-loop containing nucleoside triphosphate hydrolases"/>
    <property type="match status" value="1"/>
</dbReference>
<dbReference type="PROSITE" id="PS00211">
    <property type="entry name" value="ABC_TRANSPORTER_1"/>
    <property type="match status" value="1"/>
</dbReference>
<comment type="function">
    <text evidence="5">Involved in beta-(1--&gt;2)glucan export. Transmembrane domains (TMD) form a pore in the inner membrane and the ATP-binding domain (NBD) is responsible for energy generation.</text>
</comment>
<dbReference type="KEGG" id="barh:WN72_14000"/>
<dbReference type="InterPro" id="IPR017871">
    <property type="entry name" value="ABC_transporter-like_CS"/>
</dbReference>
<evidence type="ECO:0000313" key="8">
    <source>
        <dbReference type="Proteomes" id="UP000594015"/>
    </source>
</evidence>
<dbReference type="RefSeq" id="WP_092214904.1">
    <property type="nucleotide sequence ID" value="NZ_CP030050.1"/>
</dbReference>
<keyword evidence="4 7" id="KW-0067">ATP-binding</keyword>
<dbReference type="Proteomes" id="UP000594015">
    <property type="component" value="Chromosome"/>
</dbReference>
<dbReference type="InterPro" id="IPR003593">
    <property type="entry name" value="AAA+_ATPase"/>
</dbReference>
<dbReference type="GO" id="GO:0005524">
    <property type="term" value="F:ATP binding"/>
    <property type="evidence" value="ECO:0007669"/>
    <property type="project" value="UniProtKB-KW"/>
</dbReference>
<evidence type="ECO:0000256" key="3">
    <source>
        <dbReference type="ARBA" id="ARBA00022741"/>
    </source>
</evidence>
<dbReference type="InterPro" id="IPR003439">
    <property type="entry name" value="ABC_transporter-like_ATP-bd"/>
</dbReference>
<comment type="similarity">
    <text evidence="1">Belongs to the ABC transporter superfamily.</text>
</comment>
<dbReference type="Gene3D" id="3.40.50.300">
    <property type="entry name" value="P-loop containing nucleotide triphosphate hydrolases"/>
    <property type="match status" value="1"/>
</dbReference>
<evidence type="ECO:0000256" key="2">
    <source>
        <dbReference type="ARBA" id="ARBA00022448"/>
    </source>
</evidence>
<feature type="domain" description="ABC transporter" evidence="6">
    <location>
        <begin position="6"/>
        <end position="234"/>
    </location>
</feature>
<dbReference type="GO" id="GO:0016887">
    <property type="term" value="F:ATP hydrolysis activity"/>
    <property type="evidence" value="ECO:0007669"/>
    <property type="project" value="InterPro"/>
</dbReference>
<proteinExistence type="inferred from homology"/>
<name>A0AAE7NXZ0_9BRAD</name>
<dbReference type="PANTHER" id="PTHR42788:SF13">
    <property type="entry name" value="ALIPHATIC SULFONATES IMPORT ATP-BINDING PROTEIN SSUB"/>
    <property type="match status" value="1"/>
</dbReference>
<dbReference type="EMBL" id="CP030050">
    <property type="protein sequence ID" value="QOZ73341.1"/>
    <property type="molecule type" value="Genomic_DNA"/>
</dbReference>
<dbReference type="CDD" id="cd03293">
    <property type="entry name" value="ABC_NrtD_SsuB_transporters"/>
    <property type="match status" value="1"/>
</dbReference>
<evidence type="ECO:0000313" key="7">
    <source>
        <dbReference type="EMBL" id="QOZ73341.1"/>
    </source>
</evidence>
<dbReference type="Pfam" id="PF00005">
    <property type="entry name" value="ABC_tran"/>
    <property type="match status" value="1"/>
</dbReference>
<keyword evidence="2" id="KW-0813">Transport</keyword>
<evidence type="ECO:0000256" key="4">
    <source>
        <dbReference type="ARBA" id="ARBA00022840"/>
    </source>
</evidence>
<keyword evidence="3" id="KW-0547">Nucleotide-binding</keyword>
<evidence type="ECO:0000259" key="6">
    <source>
        <dbReference type="PROSITE" id="PS50893"/>
    </source>
</evidence>
<dbReference type="PROSITE" id="PS50893">
    <property type="entry name" value="ABC_TRANSPORTER_2"/>
    <property type="match status" value="1"/>
</dbReference>
<evidence type="ECO:0000256" key="5">
    <source>
        <dbReference type="ARBA" id="ARBA00024722"/>
    </source>
</evidence>
<protein>
    <submittedName>
        <fullName evidence="7">ABC transporter ATP-binding protein</fullName>
    </submittedName>
</protein>
<reference evidence="7 8" key="1">
    <citation type="submission" date="2018-06" db="EMBL/GenBank/DDBJ databases">
        <title>Comparative genomics of Bradyrhizobium nodulating Arachidis hypogaea.</title>
        <authorList>
            <person name="Li Y."/>
        </authorList>
    </citation>
    <scope>NUCLEOTIDE SEQUENCE [LARGE SCALE GENOMIC DNA]</scope>
    <source>
        <strain evidence="7 8">CCBAU 051107</strain>
    </source>
</reference>
<gene>
    <name evidence="7" type="ORF">WN72_14000</name>
</gene>
<accession>A0AAE7NXZ0</accession>